<dbReference type="AlphaFoldDB" id="A0A397U682"/>
<keyword evidence="6" id="KW-1185">Reference proteome</keyword>
<feature type="compositionally biased region" description="Basic and acidic residues" evidence="1">
    <location>
        <begin position="16"/>
        <end position="28"/>
    </location>
</feature>
<evidence type="ECO:0008006" key="7">
    <source>
        <dbReference type="Google" id="ProtNLM"/>
    </source>
</evidence>
<evidence type="ECO:0000313" key="5">
    <source>
        <dbReference type="EMBL" id="RIB23424.1"/>
    </source>
</evidence>
<feature type="region of interest" description="Disordered" evidence="1">
    <location>
        <begin position="1"/>
        <end position="28"/>
    </location>
</feature>
<dbReference type="EMBL" id="QKWP01000791">
    <property type="protein sequence ID" value="RIB14845.1"/>
    <property type="molecule type" value="Genomic_DNA"/>
</dbReference>
<evidence type="ECO:0000256" key="1">
    <source>
        <dbReference type="SAM" id="MobiDB-lite"/>
    </source>
</evidence>
<accession>A0A397U682</accession>
<organism evidence="3 6">
    <name type="scientific">Gigaspora rosea</name>
    <dbReference type="NCBI Taxonomy" id="44941"/>
    <lineage>
        <taxon>Eukaryota</taxon>
        <taxon>Fungi</taxon>
        <taxon>Fungi incertae sedis</taxon>
        <taxon>Mucoromycota</taxon>
        <taxon>Glomeromycotina</taxon>
        <taxon>Glomeromycetes</taxon>
        <taxon>Diversisporales</taxon>
        <taxon>Gigasporaceae</taxon>
        <taxon>Gigaspora</taxon>
    </lineage>
</organism>
<reference evidence="3 6" key="1">
    <citation type="submission" date="2018-06" db="EMBL/GenBank/DDBJ databases">
        <title>Comparative genomics reveals the genomic features of Rhizophagus irregularis, R. cerebriforme, R. diaphanum and Gigaspora rosea, and their symbiotic lifestyle signature.</title>
        <authorList>
            <person name="Morin E."/>
            <person name="San Clemente H."/>
            <person name="Chen E.C.H."/>
            <person name="De La Providencia I."/>
            <person name="Hainaut M."/>
            <person name="Kuo A."/>
            <person name="Kohler A."/>
            <person name="Murat C."/>
            <person name="Tang N."/>
            <person name="Roy S."/>
            <person name="Loubradou J."/>
            <person name="Henrissat B."/>
            <person name="Grigoriev I.V."/>
            <person name="Corradi N."/>
            <person name="Roux C."/>
            <person name="Martin F.M."/>
        </authorList>
    </citation>
    <scope>NUCLEOTIDE SEQUENCE [LARGE SCALE GENOMIC DNA]</scope>
    <source>
        <strain evidence="3 6">DAOM 194757</strain>
    </source>
</reference>
<dbReference type="OrthoDB" id="10005910at2759"/>
<dbReference type="EMBL" id="QKWP01002905">
    <property type="protein sequence ID" value="RIB01860.1"/>
    <property type="molecule type" value="Genomic_DNA"/>
</dbReference>
<dbReference type="InterPro" id="IPR015797">
    <property type="entry name" value="NUDIX_hydrolase-like_dom_sf"/>
</dbReference>
<protein>
    <recommendedName>
        <fullName evidence="7">Nudix hydrolase domain-containing protein</fullName>
    </recommendedName>
</protein>
<dbReference type="Gene3D" id="3.90.79.10">
    <property type="entry name" value="Nucleoside Triphosphate Pyrophosphohydrolase"/>
    <property type="match status" value="1"/>
</dbReference>
<dbReference type="EMBL" id="QKWP01002030">
    <property type="protein sequence ID" value="RIB05201.1"/>
    <property type="molecule type" value="Genomic_DNA"/>
</dbReference>
<evidence type="ECO:0000313" key="2">
    <source>
        <dbReference type="EMBL" id="RIB01860.1"/>
    </source>
</evidence>
<evidence type="ECO:0000313" key="6">
    <source>
        <dbReference type="Proteomes" id="UP000266673"/>
    </source>
</evidence>
<dbReference type="Proteomes" id="UP000266673">
    <property type="component" value="Unassembled WGS sequence"/>
</dbReference>
<dbReference type="SUPFAM" id="SSF55811">
    <property type="entry name" value="Nudix"/>
    <property type="match status" value="1"/>
</dbReference>
<dbReference type="EMBL" id="QKWP01000263">
    <property type="protein sequence ID" value="RIB23424.1"/>
    <property type="molecule type" value="Genomic_DNA"/>
</dbReference>
<comment type="caution">
    <text evidence="3">The sequence shown here is derived from an EMBL/GenBank/DDBJ whole genome shotgun (WGS) entry which is preliminary data.</text>
</comment>
<feature type="non-terminal residue" evidence="3">
    <location>
        <position position="61"/>
    </location>
</feature>
<sequence length="61" mass="6912">MMQGTGGKVDVYTDNNGHEILETEEDAAMRETLEESGIILEEEKLQKIWSETVPSQLEWTA</sequence>
<evidence type="ECO:0000313" key="4">
    <source>
        <dbReference type="EMBL" id="RIB14845.1"/>
    </source>
</evidence>
<name>A0A397U682_9GLOM</name>
<proteinExistence type="predicted"/>
<evidence type="ECO:0000313" key="3">
    <source>
        <dbReference type="EMBL" id="RIB05201.1"/>
    </source>
</evidence>
<gene>
    <name evidence="5" type="ORF">C2G38_2072908</name>
    <name evidence="4" type="ORF">C2G38_2094694</name>
    <name evidence="3" type="ORF">C2G38_2118983</name>
    <name evidence="2" type="ORF">C2G38_2126586</name>
</gene>